<accession>A0A7R9GJ29</accession>
<sequence>MRVVYCTYAAGANETTPEEIQNKNTTLSSNGVGRRHSGKLTIWEKVKASGNRFPDAGRRPRAPLSAADCYLEESSHFEMLGVVPDEPGAERLFIILNETQARNCLSVGRTPGTGQLVINQVRHPPISPCYF</sequence>
<evidence type="ECO:0000313" key="1">
    <source>
        <dbReference type="EMBL" id="CAD7282279.1"/>
    </source>
</evidence>
<evidence type="ECO:0000313" key="2">
    <source>
        <dbReference type="Proteomes" id="UP000678499"/>
    </source>
</evidence>
<protein>
    <submittedName>
        <fullName evidence="1">Uncharacterized protein</fullName>
    </submittedName>
</protein>
<dbReference type="Proteomes" id="UP000678499">
    <property type="component" value="Unassembled WGS sequence"/>
</dbReference>
<dbReference type="EMBL" id="OA885714">
    <property type="protein sequence ID" value="CAD7282279.1"/>
    <property type="molecule type" value="Genomic_DNA"/>
</dbReference>
<name>A0A7R9GJ29_9CRUS</name>
<dbReference type="EMBL" id="CAJPEX010003677">
    <property type="protein sequence ID" value="CAG0922431.1"/>
    <property type="molecule type" value="Genomic_DNA"/>
</dbReference>
<organism evidence="1">
    <name type="scientific">Notodromas monacha</name>
    <dbReference type="NCBI Taxonomy" id="399045"/>
    <lineage>
        <taxon>Eukaryota</taxon>
        <taxon>Metazoa</taxon>
        <taxon>Ecdysozoa</taxon>
        <taxon>Arthropoda</taxon>
        <taxon>Crustacea</taxon>
        <taxon>Oligostraca</taxon>
        <taxon>Ostracoda</taxon>
        <taxon>Podocopa</taxon>
        <taxon>Podocopida</taxon>
        <taxon>Cypridocopina</taxon>
        <taxon>Cypridoidea</taxon>
        <taxon>Cyprididae</taxon>
        <taxon>Notodromas</taxon>
    </lineage>
</organism>
<proteinExistence type="predicted"/>
<reference evidence="1" key="1">
    <citation type="submission" date="2020-11" db="EMBL/GenBank/DDBJ databases">
        <authorList>
            <person name="Tran Van P."/>
        </authorList>
    </citation>
    <scope>NUCLEOTIDE SEQUENCE</scope>
</reference>
<keyword evidence="2" id="KW-1185">Reference proteome</keyword>
<gene>
    <name evidence="1" type="ORF">NMOB1V02_LOCUS9908</name>
</gene>
<dbReference type="AlphaFoldDB" id="A0A7R9GJ29"/>